<dbReference type="AlphaFoldDB" id="A0ABD1CCG7"/>
<organism evidence="1 2">
    <name type="scientific">Culex pipiens pipiens</name>
    <name type="common">Northern house mosquito</name>
    <dbReference type="NCBI Taxonomy" id="38569"/>
    <lineage>
        <taxon>Eukaryota</taxon>
        <taxon>Metazoa</taxon>
        <taxon>Ecdysozoa</taxon>
        <taxon>Arthropoda</taxon>
        <taxon>Hexapoda</taxon>
        <taxon>Insecta</taxon>
        <taxon>Pterygota</taxon>
        <taxon>Neoptera</taxon>
        <taxon>Endopterygota</taxon>
        <taxon>Diptera</taxon>
        <taxon>Nematocera</taxon>
        <taxon>Culicoidea</taxon>
        <taxon>Culicidae</taxon>
        <taxon>Culicinae</taxon>
        <taxon>Culicini</taxon>
        <taxon>Culex</taxon>
        <taxon>Culex</taxon>
    </lineage>
</organism>
<comment type="caution">
    <text evidence="1">The sequence shown here is derived from an EMBL/GenBank/DDBJ whole genome shotgun (WGS) entry which is preliminary data.</text>
</comment>
<feature type="non-terminal residue" evidence="1">
    <location>
        <position position="21"/>
    </location>
</feature>
<evidence type="ECO:0000313" key="2">
    <source>
        <dbReference type="Proteomes" id="UP001562425"/>
    </source>
</evidence>
<accession>A0ABD1CCG7</accession>
<evidence type="ECO:0000313" key="1">
    <source>
        <dbReference type="EMBL" id="KAL1374075.1"/>
    </source>
</evidence>
<name>A0ABD1CCG7_CULPP</name>
<sequence>SDESVGRGVFCVQKLVENRLK</sequence>
<feature type="non-terminal residue" evidence="1">
    <location>
        <position position="1"/>
    </location>
</feature>
<reference evidence="1 2" key="1">
    <citation type="submission" date="2024-05" db="EMBL/GenBank/DDBJ databases">
        <title>Culex pipiens pipiens assembly and annotation.</title>
        <authorList>
            <person name="Alout H."/>
            <person name="Durand T."/>
        </authorList>
    </citation>
    <scope>NUCLEOTIDE SEQUENCE [LARGE SCALE GENOMIC DNA]</scope>
    <source>
        <strain evidence="1">HA-2024</strain>
        <tissue evidence="1">Whole body</tissue>
    </source>
</reference>
<dbReference type="EMBL" id="JBEHCU010013697">
    <property type="protein sequence ID" value="KAL1374075.1"/>
    <property type="molecule type" value="Genomic_DNA"/>
</dbReference>
<protein>
    <submittedName>
        <fullName evidence="1">Uncharacterized protein</fullName>
    </submittedName>
</protein>
<keyword evidence="2" id="KW-1185">Reference proteome</keyword>
<dbReference type="Proteomes" id="UP001562425">
    <property type="component" value="Unassembled WGS sequence"/>
</dbReference>
<proteinExistence type="predicted"/>
<gene>
    <name evidence="1" type="ORF">pipiens_020425</name>
</gene>